<feature type="region of interest" description="Disordered" evidence="1">
    <location>
        <begin position="142"/>
        <end position="192"/>
    </location>
</feature>
<keyword evidence="2" id="KW-0812">Transmembrane</keyword>
<organism evidence="3 4">
    <name type="scientific">Cloeon dipterum</name>
    <dbReference type="NCBI Taxonomy" id="197152"/>
    <lineage>
        <taxon>Eukaryota</taxon>
        <taxon>Metazoa</taxon>
        <taxon>Ecdysozoa</taxon>
        <taxon>Arthropoda</taxon>
        <taxon>Hexapoda</taxon>
        <taxon>Insecta</taxon>
        <taxon>Pterygota</taxon>
        <taxon>Palaeoptera</taxon>
        <taxon>Ephemeroptera</taxon>
        <taxon>Pisciforma</taxon>
        <taxon>Baetidae</taxon>
        <taxon>Cloeon</taxon>
    </lineage>
</organism>
<feature type="transmembrane region" description="Helical" evidence="2">
    <location>
        <begin position="46"/>
        <end position="69"/>
    </location>
</feature>
<feature type="compositionally biased region" description="Polar residues" evidence="1">
    <location>
        <begin position="147"/>
        <end position="158"/>
    </location>
</feature>
<evidence type="ECO:0000313" key="4">
    <source>
        <dbReference type="Proteomes" id="UP000494165"/>
    </source>
</evidence>
<keyword evidence="4" id="KW-1185">Reference proteome</keyword>
<sequence>MSDEGQILLQYLKVRRVLNLISGGFFMIYIIVFPALYFSLPSDDDYSYILYAPLIVCLLVQIICGAMILHYRRKALNEIAASANNYTQVIAHAPPGTAIPYQHPSGQHQQNVFYLPPDAVQQLINSNRNVASFPSQHEVNPPPYSLVVSNGDQSTSPSPAGWVVQPPLSATSGSNSSIPHATSSHHSRNDSM</sequence>
<accession>A0A8S1DEJ8</accession>
<feature type="compositionally biased region" description="Polar residues" evidence="1">
    <location>
        <begin position="168"/>
        <end position="186"/>
    </location>
</feature>
<evidence type="ECO:0000256" key="2">
    <source>
        <dbReference type="SAM" id="Phobius"/>
    </source>
</evidence>
<protein>
    <submittedName>
        <fullName evidence="3">Uncharacterized protein</fullName>
    </submittedName>
</protein>
<gene>
    <name evidence="3" type="ORF">CLODIP_2_CD01081</name>
</gene>
<evidence type="ECO:0000313" key="3">
    <source>
        <dbReference type="EMBL" id="CAB3381998.1"/>
    </source>
</evidence>
<dbReference type="EMBL" id="CADEPI010000254">
    <property type="protein sequence ID" value="CAB3381998.1"/>
    <property type="molecule type" value="Genomic_DNA"/>
</dbReference>
<comment type="caution">
    <text evidence="3">The sequence shown here is derived from an EMBL/GenBank/DDBJ whole genome shotgun (WGS) entry which is preliminary data.</text>
</comment>
<feature type="transmembrane region" description="Helical" evidence="2">
    <location>
        <begin position="20"/>
        <end position="40"/>
    </location>
</feature>
<evidence type="ECO:0000256" key="1">
    <source>
        <dbReference type="SAM" id="MobiDB-lite"/>
    </source>
</evidence>
<name>A0A8S1DEJ8_9INSE</name>
<dbReference type="Proteomes" id="UP000494165">
    <property type="component" value="Unassembled WGS sequence"/>
</dbReference>
<dbReference type="AlphaFoldDB" id="A0A8S1DEJ8"/>
<keyword evidence="2" id="KW-1133">Transmembrane helix</keyword>
<proteinExistence type="predicted"/>
<keyword evidence="2" id="KW-0472">Membrane</keyword>
<reference evidence="3 4" key="1">
    <citation type="submission" date="2020-04" db="EMBL/GenBank/DDBJ databases">
        <authorList>
            <person name="Alioto T."/>
            <person name="Alioto T."/>
            <person name="Gomez Garrido J."/>
        </authorList>
    </citation>
    <scope>NUCLEOTIDE SEQUENCE [LARGE SCALE GENOMIC DNA]</scope>
</reference>